<keyword evidence="3" id="KW-1185">Reference proteome</keyword>
<evidence type="ECO:0000313" key="2">
    <source>
        <dbReference type="EMBL" id="TCL35907.1"/>
    </source>
</evidence>
<dbReference type="InterPro" id="IPR016195">
    <property type="entry name" value="Pol/histidinol_Pase-like"/>
</dbReference>
<dbReference type="Gene3D" id="1.10.150.650">
    <property type="match status" value="1"/>
</dbReference>
<gene>
    <name evidence="2" type="ORF">EV210_110152</name>
</gene>
<dbReference type="Proteomes" id="UP000295063">
    <property type="component" value="Unassembled WGS sequence"/>
</dbReference>
<organism evidence="2 3">
    <name type="scientific">Anaerospora hongkongensis</name>
    <dbReference type="NCBI Taxonomy" id="244830"/>
    <lineage>
        <taxon>Bacteria</taxon>
        <taxon>Bacillati</taxon>
        <taxon>Bacillota</taxon>
        <taxon>Negativicutes</taxon>
        <taxon>Selenomonadales</taxon>
        <taxon>Sporomusaceae</taxon>
        <taxon>Anaerospora</taxon>
    </lineage>
</organism>
<dbReference type="OrthoDB" id="9804333at2"/>
<proteinExistence type="predicted"/>
<dbReference type="InterPro" id="IPR003141">
    <property type="entry name" value="Pol/His_phosphatase_N"/>
</dbReference>
<dbReference type="PANTHER" id="PTHR42924:SF3">
    <property type="entry name" value="POLYMERASE_HISTIDINOL PHOSPHATASE N-TERMINAL DOMAIN-CONTAINING PROTEIN"/>
    <property type="match status" value="1"/>
</dbReference>
<reference evidence="2 3" key="1">
    <citation type="submission" date="2019-03" db="EMBL/GenBank/DDBJ databases">
        <title>Genomic Encyclopedia of Type Strains, Phase IV (KMG-IV): sequencing the most valuable type-strain genomes for metagenomic binning, comparative biology and taxonomic classification.</title>
        <authorList>
            <person name="Goeker M."/>
        </authorList>
    </citation>
    <scope>NUCLEOTIDE SEQUENCE [LARGE SCALE GENOMIC DNA]</scope>
    <source>
        <strain evidence="2 3">DSM 15969</strain>
    </source>
</reference>
<evidence type="ECO:0000313" key="3">
    <source>
        <dbReference type="Proteomes" id="UP000295063"/>
    </source>
</evidence>
<comment type="caution">
    <text evidence="2">The sequence shown here is derived from an EMBL/GenBank/DDBJ whole genome shotgun (WGS) entry which is preliminary data.</text>
</comment>
<dbReference type="GO" id="GO:0004534">
    <property type="term" value="F:5'-3' RNA exonuclease activity"/>
    <property type="evidence" value="ECO:0007669"/>
    <property type="project" value="TreeGrafter"/>
</dbReference>
<name>A0A4R1PV18_9FIRM</name>
<dbReference type="CDD" id="cd07438">
    <property type="entry name" value="PHP_HisPPase_AMP"/>
    <property type="match status" value="1"/>
</dbReference>
<dbReference type="AlphaFoldDB" id="A0A4R1PV18"/>
<dbReference type="GO" id="GO:0035312">
    <property type="term" value="F:5'-3' DNA exonuclease activity"/>
    <property type="evidence" value="ECO:0007669"/>
    <property type="project" value="TreeGrafter"/>
</dbReference>
<dbReference type="InterPro" id="IPR004013">
    <property type="entry name" value="PHP_dom"/>
</dbReference>
<feature type="domain" description="Polymerase/histidinol phosphatase N-terminal" evidence="1">
    <location>
        <begin position="3"/>
        <end position="67"/>
    </location>
</feature>
<dbReference type="InterPro" id="IPR052018">
    <property type="entry name" value="PHP_domain"/>
</dbReference>
<sequence length="282" mass="30616">MAADLHIHTTASDGRLAPQEVIARAVERGLTFIAITDHDTIDGLLLVSHSNILPLTIIPGIEFSTDLPYNEVHVLGYCIDVTNLTLQAQLQLIIQDRLTRVEKMVKRLQELGYHISLARVQEIAGTAKALGRPHVAKALVENGYFSTVQDVFNGLLEKNGPAYIPHYKLSPKEVIDLIHLAGGLAILAHPGLVGSDAIVQEIIALGIDGLEVHHPSHDEAQTNKYAALAEANGLVITGGSDFHAIPGRFPEDLGIFTIPDQLAVNLQHAVQKRSDIKKPTHE</sequence>
<dbReference type="SUPFAM" id="SSF89550">
    <property type="entry name" value="PHP domain-like"/>
    <property type="match status" value="1"/>
</dbReference>
<dbReference type="PANTHER" id="PTHR42924">
    <property type="entry name" value="EXONUCLEASE"/>
    <property type="match status" value="1"/>
</dbReference>
<dbReference type="EMBL" id="SLUI01000010">
    <property type="protein sequence ID" value="TCL35907.1"/>
    <property type="molecule type" value="Genomic_DNA"/>
</dbReference>
<dbReference type="SMART" id="SM00481">
    <property type="entry name" value="POLIIIAc"/>
    <property type="match status" value="1"/>
</dbReference>
<dbReference type="Pfam" id="PF02811">
    <property type="entry name" value="PHP"/>
    <property type="match status" value="1"/>
</dbReference>
<accession>A0A4R1PV18</accession>
<dbReference type="RefSeq" id="WP_132082246.1">
    <property type="nucleotide sequence ID" value="NZ_DAMAKO010000010.1"/>
</dbReference>
<evidence type="ECO:0000259" key="1">
    <source>
        <dbReference type="SMART" id="SM00481"/>
    </source>
</evidence>
<protein>
    <recommendedName>
        <fullName evidence="1">Polymerase/histidinol phosphatase N-terminal domain-containing protein</fullName>
    </recommendedName>
</protein>
<dbReference type="Gene3D" id="3.20.20.140">
    <property type="entry name" value="Metal-dependent hydrolases"/>
    <property type="match status" value="1"/>
</dbReference>